<comment type="caution">
    <text evidence="2">The sequence shown here is derived from an EMBL/GenBank/DDBJ whole genome shotgun (WGS) entry which is preliminary data.</text>
</comment>
<dbReference type="Proteomes" id="UP000482155">
    <property type="component" value="Unassembled WGS sequence"/>
</dbReference>
<dbReference type="RefSeq" id="WP_163964368.1">
    <property type="nucleotide sequence ID" value="NZ_JAAIVB010000047.1"/>
</dbReference>
<dbReference type="SUPFAM" id="SSF81442">
    <property type="entry name" value="Cytochrome c oxidase subunit I-like"/>
    <property type="match status" value="1"/>
</dbReference>
<reference evidence="2 3" key="1">
    <citation type="submission" date="2020-02" db="EMBL/GenBank/DDBJ databases">
        <authorList>
            <person name="Kim M.K."/>
        </authorList>
    </citation>
    <scope>NUCLEOTIDE SEQUENCE [LARGE SCALE GENOMIC DNA]</scope>
    <source>
        <strain evidence="2 3">17J57-3</strain>
    </source>
</reference>
<evidence type="ECO:0000313" key="2">
    <source>
        <dbReference type="EMBL" id="NEX62290.1"/>
    </source>
</evidence>
<dbReference type="AlphaFoldDB" id="A0A6B3SN26"/>
<dbReference type="EMBL" id="JAAIVB010000047">
    <property type="protein sequence ID" value="NEX62290.1"/>
    <property type="molecule type" value="Genomic_DNA"/>
</dbReference>
<feature type="transmembrane region" description="Helical" evidence="1">
    <location>
        <begin position="86"/>
        <end position="105"/>
    </location>
</feature>
<feature type="transmembrane region" description="Helical" evidence="1">
    <location>
        <begin position="21"/>
        <end position="42"/>
    </location>
</feature>
<name>A0A6B3SN26_9BURK</name>
<feature type="transmembrane region" description="Helical" evidence="1">
    <location>
        <begin position="111"/>
        <end position="135"/>
    </location>
</feature>
<feature type="transmembrane region" description="Helical" evidence="1">
    <location>
        <begin position="54"/>
        <end position="74"/>
    </location>
</feature>
<gene>
    <name evidence="2" type="ORF">G3574_14470</name>
</gene>
<keyword evidence="1" id="KW-1133">Transmembrane helix</keyword>
<dbReference type="Gene3D" id="1.20.210.10">
    <property type="entry name" value="Cytochrome c oxidase-like, subunit I domain"/>
    <property type="match status" value="1"/>
</dbReference>
<keyword evidence="1" id="KW-0812">Transmembrane</keyword>
<evidence type="ECO:0000256" key="1">
    <source>
        <dbReference type="SAM" id="Phobius"/>
    </source>
</evidence>
<sequence length="142" mass="15186">MQATQQTIPVQLTTRFSSTGAIWIKLGVLYLLVGVGLGIMMGASEDFTLRPVHAHINLLGWATMALAGLTYAVFPEAGRSKLAQIHFWLANVSLPVMAVSLALILTGTRQALPALVISEMLAALGIITFAINLFLNLGNRQA</sequence>
<proteinExistence type="predicted"/>
<keyword evidence="1" id="KW-0472">Membrane</keyword>
<dbReference type="InterPro" id="IPR036927">
    <property type="entry name" value="Cyt_c_oxase-like_su1_sf"/>
</dbReference>
<keyword evidence="3" id="KW-1185">Reference proteome</keyword>
<evidence type="ECO:0000313" key="3">
    <source>
        <dbReference type="Proteomes" id="UP000482155"/>
    </source>
</evidence>
<organism evidence="2 3">
    <name type="scientific">Noviherbaspirillum galbum</name>
    <dbReference type="NCBI Taxonomy" id="2709383"/>
    <lineage>
        <taxon>Bacteria</taxon>
        <taxon>Pseudomonadati</taxon>
        <taxon>Pseudomonadota</taxon>
        <taxon>Betaproteobacteria</taxon>
        <taxon>Burkholderiales</taxon>
        <taxon>Oxalobacteraceae</taxon>
        <taxon>Noviherbaspirillum</taxon>
    </lineage>
</organism>
<protein>
    <submittedName>
        <fullName evidence="2">Cbb3-type cytochrome c oxidase subunit I</fullName>
    </submittedName>
</protein>
<accession>A0A6B3SN26</accession>